<organism evidence="1 2">
    <name type="scientific">Synaphobranchus kaupii</name>
    <name type="common">Kaup's arrowtooth eel</name>
    <dbReference type="NCBI Taxonomy" id="118154"/>
    <lineage>
        <taxon>Eukaryota</taxon>
        <taxon>Metazoa</taxon>
        <taxon>Chordata</taxon>
        <taxon>Craniata</taxon>
        <taxon>Vertebrata</taxon>
        <taxon>Euteleostomi</taxon>
        <taxon>Actinopterygii</taxon>
        <taxon>Neopterygii</taxon>
        <taxon>Teleostei</taxon>
        <taxon>Anguilliformes</taxon>
        <taxon>Synaphobranchidae</taxon>
        <taxon>Synaphobranchus</taxon>
    </lineage>
</organism>
<sequence length="92" mass="9897">MECPAVPQHAYLVLAERGGGDGSPLSCPAVSRDVYLVLAERLYGQKNRCVIKVGQGPGRAGRGVLFDVPLEWLQCAEDRRVKVRGAPGCADF</sequence>
<dbReference type="AlphaFoldDB" id="A0A9Q1IP69"/>
<evidence type="ECO:0000313" key="1">
    <source>
        <dbReference type="EMBL" id="KAJ8346898.1"/>
    </source>
</evidence>
<dbReference type="EMBL" id="JAINUF010000011">
    <property type="protein sequence ID" value="KAJ8346898.1"/>
    <property type="molecule type" value="Genomic_DNA"/>
</dbReference>
<reference evidence="1" key="1">
    <citation type="journal article" date="2023" name="Science">
        <title>Genome structures resolve the early diversification of teleost fishes.</title>
        <authorList>
            <person name="Parey E."/>
            <person name="Louis A."/>
            <person name="Montfort J."/>
            <person name="Bouchez O."/>
            <person name="Roques C."/>
            <person name="Iampietro C."/>
            <person name="Lluch J."/>
            <person name="Castinel A."/>
            <person name="Donnadieu C."/>
            <person name="Desvignes T."/>
            <person name="Floi Bucao C."/>
            <person name="Jouanno E."/>
            <person name="Wen M."/>
            <person name="Mejri S."/>
            <person name="Dirks R."/>
            <person name="Jansen H."/>
            <person name="Henkel C."/>
            <person name="Chen W.J."/>
            <person name="Zahm M."/>
            <person name="Cabau C."/>
            <person name="Klopp C."/>
            <person name="Thompson A.W."/>
            <person name="Robinson-Rechavi M."/>
            <person name="Braasch I."/>
            <person name="Lecointre G."/>
            <person name="Bobe J."/>
            <person name="Postlethwait J.H."/>
            <person name="Berthelot C."/>
            <person name="Roest Crollius H."/>
            <person name="Guiguen Y."/>
        </authorList>
    </citation>
    <scope>NUCLEOTIDE SEQUENCE</scope>
    <source>
        <strain evidence="1">WJC10195</strain>
    </source>
</reference>
<keyword evidence="2" id="KW-1185">Reference proteome</keyword>
<accession>A0A9Q1IP69</accession>
<dbReference type="Proteomes" id="UP001152622">
    <property type="component" value="Chromosome 11"/>
</dbReference>
<proteinExistence type="predicted"/>
<comment type="caution">
    <text evidence="1">The sequence shown here is derived from an EMBL/GenBank/DDBJ whole genome shotgun (WGS) entry which is preliminary data.</text>
</comment>
<name>A0A9Q1IP69_SYNKA</name>
<evidence type="ECO:0000313" key="2">
    <source>
        <dbReference type="Proteomes" id="UP001152622"/>
    </source>
</evidence>
<protein>
    <submittedName>
        <fullName evidence="1">Uncharacterized protein</fullName>
    </submittedName>
</protein>
<gene>
    <name evidence="1" type="ORF">SKAU_G00282990</name>
</gene>